<accession>A0A6G6SVJ3</accession>
<evidence type="ECO:0000313" key="2">
    <source>
        <dbReference type="Proteomes" id="UP000612266"/>
    </source>
</evidence>
<gene>
    <name evidence="1" type="ORF">I4901_10670</name>
</gene>
<name>A0A6G6SVJ3_9GAMM</name>
<dbReference type="EMBL" id="JADSJR010000012">
    <property type="protein sequence ID" value="MBG2914833.1"/>
    <property type="molecule type" value="Genomic_DNA"/>
</dbReference>
<dbReference type="RefSeq" id="WP_083629102.1">
    <property type="nucleotide sequence ID" value="NZ_CP047349.1"/>
</dbReference>
<dbReference type="Pfam" id="PF14136">
    <property type="entry name" value="DUF4303"/>
    <property type="match status" value="1"/>
</dbReference>
<dbReference type="AlphaFoldDB" id="A0A6G6SVJ3"/>
<organism evidence="1 2">
    <name type="scientific">Proteus terrae subsp. cibarius</name>
    <dbReference type="NCBI Taxonomy" id="626774"/>
    <lineage>
        <taxon>Bacteria</taxon>
        <taxon>Pseudomonadati</taxon>
        <taxon>Pseudomonadota</taxon>
        <taxon>Gammaproteobacteria</taxon>
        <taxon>Enterobacterales</taxon>
        <taxon>Morganellaceae</taxon>
        <taxon>Proteus</taxon>
    </lineage>
</organism>
<dbReference type="Proteomes" id="UP000612266">
    <property type="component" value="Unassembled WGS sequence"/>
</dbReference>
<evidence type="ECO:0000313" key="1">
    <source>
        <dbReference type="EMBL" id="MBG2914833.1"/>
    </source>
</evidence>
<dbReference type="InterPro" id="IPR025409">
    <property type="entry name" value="DUF4303"/>
</dbReference>
<dbReference type="GeneID" id="57332460"/>
<protein>
    <submittedName>
        <fullName evidence="1">DUF4303 domain-containing protein</fullName>
    </submittedName>
</protein>
<proteinExistence type="predicted"/>
<reference evidence="1" key="1">
    <citation type="submission" date="2020-11" db="EMBL/GenBank/DDBJ databases">
        <title>Enhanced detection system for hospital associated transmission using whole genome sequencing surveillance.</title>
        <authorList>
            <person name="Harrison L.H."/>
            <person name="Van Tyne D."/>
            <person name="Marsh J.W."/>
            <person name="Griffith M.P."/>
            <person name="Snyder D.J."/>
            <person name="Cooper V.S."/>
            <person name="Mustapha M."/>
        </authorList>
    </citation>
    <scope>NUCLEOTIDE SEQUENCE</scope>
    <source>
        <strain evidence="1">PR00070</strain>
    </source>
</reference>
<comment type="caution">
    <text evidence="1">The sequence shown here is derived from an EMBL/GenBank/DDBJ whole genome shotgun (WGS) entry which is preliminary data.</text>
</comment>
<sequence length="175" mass="20779">MMILNDEIIKNIKNDIVSFAITETEKFLTEKSGEVFYAFAFDLNAAYGEVNLCFNTEEYFQKTLKHYQNQSDSYIYHSNEEIKSLKYNTGDWEYQCFSTIYPIDETYLEQLYHTSYEDGSYSHVLTKIIYIFSECLTLFKQTETYKKIPKTEDFIAFTIDHDEDVEDALMRIGKY</sequence>